<accession>A0A812Z281</accession>
<proteinExistence type="predicted"/>
<evidence type="ECO:0000313" key="2">
    <source>
        <dbReference type="Proteomes" id="UP000601435"/>
    </source>
</evidence>
<gene>
    <name evidence="1" type="ORF">SNEC2469_LOCUS23875</name>
</gene>
<protein>
    <submittedName>
        <fullName evidence="1">Uncharacterized protein</fullName>
    </submittedName>
</protein>
<dbReference type="AlphaFoldDB" id="A0A812Z281"/>
<name>A0A812Z281_9DINO</name>
<sequence>MQVSREKTDALSWCFLLTLSIGSQVLKLQYPLRLLRAQAARGGFFAVSPQSSPLASLGAAAHVREAPQAPFPEVPSCWVARVRRSKTVVEVPRGPRIQLPPGAIPIPERKACILRTRTAMPVRQKEASSTLLGRLSLY</sequence>
<reference evidence="1" key="1">
    <citation type="submission" date="2021-02" db="EMBL/GenBank/DDBJ databases">
        <authorList>
            <person name="Dougan E. K."/>
            <person name="Rhodes N."/>
            <person name="Thang M."/>
            <person name="Chan C."/>
        </authorList>
    </citation>
    <scope>NUCLEOTIDE SEQUENCE</scope>
</reference>
<dbReference type="OrthoDB" id="409071at2759"/>
<organism evidence="1 2">
    <name type="scientific">Symbiodinium necroappetens</name>
    <dbReference type="NCBI Taxonomy" id="1628268"/>
    <lineage>
        <taxon>Eukaryota</taxon>
        <taxon>Sar</taxon>
        <taxon>Alveolata</taxon>
        <taxon>Dinophyceae</taxon>
        <taxon>Suessiales</taxon>
        <taxon>Symbiodiniaceae</taxon>
        <taxon>Symbiodinium</taxon>
    </lineage>
</organism>
<comment type="caution">
    <text evidence="1">The sequence shown here is derived from an EMBL/GenBank/DDBJ whole genome shotgun (WGS) entry which is preliminary data.</text>
</comment>
<dbReference type="EMBL" id="CAJNJA010045141">
    <property type="protein sequence ID" value="CAE7807146.1"/>
    <property type="molecule type" value="Genomic_DNA"/>
</dbReference>
<evidence type="ECO:0000313" key="1">
    <source>
        <dbReference type="EMBL" id="CAE7807146.1"/>
    </source>
</evidence>
<dbReference type="Proteomes" id="UP000601435">
    <property type="component" value="Unassembled WGS sequence"/>
</dbReference>
<keyword evidence="2" id="KW-1185">Reference proteome</keyword>